<organism evidence="1 2">
    <name type="scientific">Lepraria finkii</name>
    <dbReference type="NCBI Taxonomy" id="1340010"/>
    <lineage>
        <taxon>Eukaryota</taxon>
        <taxon>Fungi</taxon>
        <taxon>Dikarya</taxon>
        <taxon>Ascomycota</taxon>
        <taxon>Pezizomycotina</taxon>
        <taxon>Lecanoromycetes</taxon>
        <taxon>OSLEUM clade</taxon>
        <taxon>Lecanoromycetidae</taxon>
        <taxon>Lecanorales</taxon>
        <taxon>Lecanorineae</taxon>
        <taxon>Stereocaulaceae</taxon>
        <taxon>Lepraria</taxon>
    </lineage>
</organism>
<comment type="caution">
    <text evidence="1">The sequence shown here is derived from an EMBL/GenBank/DDBJ whole genome shotgun (WGS) entry which is preliminary data.</text>
</comment>
<reference evidence="1 2" key="1">
    <citation type="submission" date="2024-09" db="EMBL/GenBank/DDBJ databases">
        <title>Rethinking Asexuality: The Enigmatic Case of Functional Sexual Genes in Lepraria (Stereocaulaceae).</title>
        <authorList>
            <person name="Doellman M."/>
            <person name="Sun Y."/>
            <person name="Barcenas-Pena A."/>
            <person name="Lumbsch H.T."/>
            <person name="Grewe F."/>
        </authorList>
    </citation>
    <scope>NUCLEOTIDE SEQUENCE [LARGE SCALE GENOMIC DNA]</scope>
    <source>
        <strain evidence="1 2">Grewe 0041</strain>
    </source>
</reference>
<evidence type="ECO:0000313" key="2">
    <source>
        <dbReference type="Proteomes" id="UP001590951"/>
    </source>
</evidence>
<sequence>MLWIRVYQHGQTVLYCSRCLKNTYQSATLHIKKMARFLMLLALLGITLRAHSAPNPKSGGCASPLTFDDLPQNAQGFDPYIDPVSTYGDIYFQGFTIATQQNQAAEYFIIPSPPNIINSGTISQDLFGGTSALVINTTAAHKPSATFSLGSLQLACLVTNGIYTSNAEGCTVLFEGIKRNSKTVTYEYEYPNQNTNSSPIGPPTPFGDVTLPKTFTGLTEVFLTLTDVQNGVLGVNILLDNVCVTVS</sequence>
<dbReference type="Proteomes" id="UP001590951">
    <property type="component" value="Unassembled WGS sequence"/>
</dbReference>
<gene>
    <name evidence="1" type="ORF">ABVK25_011468</name>
</gene>
<protein>
    <submittedName>
        <fullName evidence="1">Uncharacterized protein</fullName>
    </submittedName>
</protein>
<dbReference type="EMBL" id="JBHFEH010000099">
    <property type="protein sequence ID" value="KAL2047484.1"/>
    <property type="molecule type" value="Genomic_DNA"/>
</dbReference>
<evidence type="ECO:0000313" key="1">
    <source>
        <dbReference type="EMBL" id="KAL2047484.1"/>
    </source>
</evidence>
<name>A0ABR4APL8_9LECA</name>
<accession>A0ABR4APL8</accession>
<proteinExistence type="predicted"/>
<keyword evidence="2" id="KW-1185">Reference proteome</keyword>